<dbReference type="InterPro" id="IPR048279">
    <property type="entry name" value="MdtK-like"/>
</dbReference>
<evidence type="ECO:0000256" key="11">
    <source>
        <dbReference type="ARBA" id="ARBA00023136"/>
    </source>
</evidence>
<comment type="similarity">
    <text evidence="3">Belongs to the multi antimicrobial extrusion (MATE) (TC 2.A.66.1) family.</text>
</comment>
<dbReference type="CDD" id="cd13138">
    <property type="entry name" value="MATE_yoeA_like"/>
    <property type="match status" value="1"/>
</dbReference>
<evidence type="ECO:0000256" key="4">
    <source>
        <dbReference type="ARBA" id="ARBA00020268"/>
    </source>
</evidence>
<feature type="transmembrane region" description="Helical" evidence="13">
    <location>
        <begin position="91"/>
        <end position="117"/>
    </location>
</feature>
<keyword evidence="9 13" id="KW-1133">Transmembrane helix</keyword>
<protein>
    <recommendedName>
        <fullName evidence="4">Probable multidrug resistance protein NorM</fullName>
    </recommendedName>
    <alternativeName>
        <fullName evidence="12">Multidrug-efflux transporter</fullName>
    </alternativeName>
</protein>
<feature type="transmembrane region" description="Helical" evidence="13">
    <location>
        <begin position="59"/>
        <end position="79"/>
    </location>
</feature>
<evidence type="ECO:0000256" key="7">
    <source>
        <dbReference type="ARBA" id="ARBA00022475"/>
    </source>
</evidence>
<evidence type="ECO:0000256" key="13">
    <source>
        <dbReference type="SAM" id="Phobius"/>
    </source>
</evidence>
<dbReference type="RefSeq" id="WP_249318958.1">
    <property type="nucleotide sequence ID" value="NZ_JACRSN010000007.1"/>
</dbReference>
<feature type="transmembrane region" description="Helical" evidence="13">
    <location>
        <begin position="168"/>
        <end position="187"/>
    </location>
</feature>
<evidence type="ECO:0000256" key="8">
    <source>
        <dbReference type="ARBA" id="ARBA00022692"/>
    </source>
</evidence>
<keyword evidence="15" id="KW-1185">Reference proteome</keyword>
<feature type="transmembrane region" description="Helical" evidence="13">
    <location>
        <begin position="280"/>
        <end position="299"/>
    </location>
</feature>
<keyword evidence="10" id="KW-0406">Ion transport</keyword>
<dbReference type="PANTHER" id="PTHR43298">
    <property type="entry name" value="MULTIDRUG RESISTANCE PROTEIN NORM-RELATED"/>
    <property type="match status" value="1"/>
</dbReference>
<evidence type="ECO:0000256" key="3">
    <source>
        <dbReference type="ARBA" id="ARBA00010199"/>
    </source>
</evidence>
<reference evidence="14" key="1">
    <citation type="submission" date="2020-08" db="EMBL/GenBank/DDBJ databases">
        <title>Genome public.</title>
        <authorList>
            <person name="Liu C."/>
            <person name="Sun Q."/>
        </authorList>
    </citation>
    <scope>NUCLEOTIDE SEQUENCE</scope>
    <source>
        <strain evidence="14">NSJ-40</strain>
    </source>
</reference>
<dbReference type="InterPro" id="IPR002528">
    <property type="entry name" value="MATE_fam"/>
</dbReference>
<evidence type="ECO:0000256" key="6">
    <source>
        <dbReference type="ARBA" id="ARBA00022449"/>
    </source>
</evidence>
<feature type="transmembrane region" description="Helical" evidence="13">
    <location>
        <begin position="137"/>
        <end position="161"/>
    </location>
</feature>
<evidence type="ECO:0000256" key="12">
    <source>
        <dbReference type="ARBA" id="ARBA00031636"/>
    </source>
</evidence>
<dbReference type="AlphaFoldDB" id="A0A926D8Y6"/>
<gene>
    <name evidence="14" type="ORF">IAG03_05765</name>
</gene>
<feature type="transmembrane region" description="Helical" evidence="13">
    <location>
        <begin position="12"/>
        <end position="34"/>
    </location>
</feature>
<feature type="transmembrane region" description="Helical" evidence="13">
    <location>
        <begin position="320"/>
        <end position="344"/>
    </location>
</feature>
<dbReference type="InterPro" id="IPR050222">
    <property type="entry name" value="MATE_MdtK"/>
</dbReference>
<evidence type="ECO:0000256" key="5">
    <source>
        <dbReference type="ARBA" id="ARBA00022448"/>
    </source>
</evidence>
<feature type="transmembrane region" description="Helical" evidence="13">
    <location>
        <begin position="250"/>
        <end position="274"/>
    </location>
</feature>
<keyword evidence="11 13" id="KW-0472">Membrane</keyword>
<feature type="transmembrane region" description="Helical" evidence="13">
    <location>
        <begin position="359"/>
        <end position="378"/>
    </location>
</feature>
<comment type="caution">
    <text evidence="14">The sequence shown here is derived from an EMBL/GenBank/DDBJ whole genome shotgun (WGS) entry which is preliminary data.</text>
</comment>
<evidence type="ECO:0000313" key="14">
    <source>
        <dbReference type="EMBL" id="MBC8533517.1"/>
    </source>
</evidence>
<comment type="subcellular location">
    <subcellularLocation>
        <location evidence="2">Cell membrane</location>
        <topology evidence="2">Multi-pass membrane protein</topology>
    </subcellularLocation>
</comment>
<keyword evidence="7" id="KW-1003">Cell membrane</keyword>
<dbReference type="GO" id="GO:0015297">
    <property type="term" value="F:antiporter activity"/>
    <property type="evidence" value="ECO:0007669"/>
    <property type="project" value="UniProtKB-KW"/>
</dbReference>
<organism evidence="14 15">
    <name type="scientific">Yeguia hominis</name>
    <dbReference type="NCBI Taxonomy" id="2763662"/>
    <lineage>
        <taxon>Bacteria</taxon>
        <taxon>Bacillati</taxon>
        <taxon>Bacillota</taxon>
        <taxon>Clostridia</taxon>
        <taxon>Eubacteriales</taxon>
        <taxon>Yeguiaceae</taxon>
        <taxon>Yeguia</taxon>
    </lineage>
</organism>
<name>A0A926D8Y6_9FIRM</name>
<comment type="function">
    <text evidence="1">Multidrug efflux pump.</text>
</comment>
<dbReference type="GO" id="GO:0042910">
    <property type="term" value="F:xenobiotic transmembrane transporter activity"/>
    <property type="evidence" value="ECO:0007669"/>
    <property type="project" value="InterPro"/>
</dbReference>
<feature type="transmembrane region" description="Helical" evidence="13">
    <location>
        <begin position="390"/>
        <end position="413"/>
    </location>
</feature>
<keyword evidence="8 13" id="KW-0812">Transmembrane</keyword>
<feature type="transmembrane region" description="Helical" evidence="13">
    <location>
        <begin position="193"/>
        <end position="215"/>
    </location>
</feature>
<evidence type="ECO:0000256" key="9">
    <source>
        <dbReference type="ARBA" id="ARBA00022989"/>
    </source>
</evidence>
<evidence type="ECO:0000256" key="1">
    <source>
        <dbReference type="ARBA" id="ARBA00003408"/>
    </source>
</evidence>
<dbReference type="GO" id="GO:0006811">
    <property type="term" value="P:monoatomic ion transport"/>
    <property type="evidence" value="ECO:0007669"/>
    <property type="project" value="UniProtKB-KW"/>
</dbReference>
<feature type="transmembrane region" description="Helical" evidence="13">
    <location>
        <begin position="419"/>
        <end position="440"/>
    </location>
</feature>
<keyword evidence="6" id="KW-0050">Antiport</keyword>
<dbReference type="EMBL" id="JACRSN010000007">
    <property type="protein sequence ID" value="MBC8533517.1"/>
    <property type="molecule type" value="Genomic_DNA"/>
</dbReference>
<dbReference type="GO" id="GO:0005886">
    <property type="term" value="C:plasma membrane"/>
    <property type="evidence" value="ECO:0007669"/>
    <property type="project" value="UniProtKB-SubCell"/>
</dbReference>
<dbReference type="NCBIfam" id="TIGR00797">
    <property type="entry name" value="matE"/>
    <property type="match status" value="1"/>
</dbReference>
<evidence type="ECO:0000256" key="10">
    <source>
        <dbReference type="ARBA" id="ARBA00023065"/>
    </source>
</evidence>
<evidence type="ECO:0000313" key="15">
    <source>
        <dbReference type="Proteomes" id="UP000651482"/>
    </source>
</evidence>
<dbReference type="Pfam" id="PF01554">
    <property type="entry name" value="MatE"/>
    <property type="match status" value="2"/>
</dbReference>
<sequence length="460" mass="49449">MEQRVRDMTAGNPVRLILSFALPLMLGSIFQQLYTVVDTAVVGRYVGVEALAALGAVDWLSWLVLSLIQGLTQGFSILIAQRFGANDIPGLWKSVTMSVWLCAGIAILLSGISQLALRPALRLIQTPDNIFADAAMYLHICYGGIVIIMAYNLLAAILRALGDGKTPLYAMVIAAVLNIGLDFLFVVGFHWGIAGAAVATVIAQCCSAGVCLRAVRRISLLQMDAESWKPDGAYLKKLLRLGMPLALQNIIISVGGLGVQSIINGFGYLFIAGFTAANKLYGLVELAAVSFGFAAATYVGQNLGARQYARIRRGVRVACLMAFCTSLVVSAVTLFFGHSLIGLFVSKTEPQYDMVLQTAYTYLTVLCVPLSVLYLLHVYRSALQGLGNMVIPLISGFAELFFRLLCAALLPLYLGETGIFYAEPAAWAGATVLLIVSYYLQIRTLGRTDAPRPLHDGSAG</sequence>
<dbReference type="PANTHER" id="PTHR43298:SF2">
    <property type="entry name" value="FMN_FAD EXPORTER YEEO-RELATED"/>
    <property type="match status" value="1"/>
</dbReference>
<dbReference type="Proteomes" id="UP000651482">
    <property type="component" value="Unassembled WGS sequence"/>
</dbReference>
<accession>A0A926D8Y6</accession>
<keyword evidence="5" id="KW-0813">Transport</keyword>
<dbReference type="PIRSF" id="PIRSF006603">
    <property type="entry name" value="DinF"/>
    <property type="match status" value="1"/>
</dbReference>
<proteinExistence type="inferred from homology"/>
<evidence type="ECO:0000256" key="2">
    <source>
        <dbReference type="ARBA" id="ARBA00004651"/>
    </source>
</evidence>